<dbReference type="Pfam" id="PF00535">
    <property type="entry name" value="Glycos_transf_2"/>
    <property type="match status" value="1"/>
</dbReference>
<feature type="transmembrane region" description="Helical" evidence="2">
    <location>
        <begin position="287"/>
        <end position="306"/>
    </location>
</feature>
<dbReference type="RefSeq" id="WP_181375838.1">
    <property type="nucleotide sequence ID" value="NZ_ONZF01000009.1"/>
</dbReference>
<keyword evidence="5" id="KW-1185">Reference proteome</keyword>
<protein>
    <submittedName>
        <fullName evidence="4">Undecaprenyl-phosphate mannosyltransferase</fullName>
        <ecNumber evidence="4">2.4.1.54</ecNumber>
    </submittedName>
</protein>
<organism evidence="4 5">
    <name type="scientific">Palleronia abyssalis</name>
    <dbReference type="NCBI Taxonomy" id="1501240"/>
    <lineage>
        <taxon>Bacteria</taxon>
        <taxon>Pseudomonadati</taxon>
        <taxon>Pseudomonadota</taxon>
        <taxon>Alphaproteobacteria</taxon>
        <taxon>Rhodobacterales</taxon>
        <taxon>Roseobacteraceae</taxon>
        <taxon>Palleronia</taxon>
    </lineage>
</organism>
<evidence type="ECO:0000313" key="5">
    <source>
        <dbReference type="Proteomes" id="UP000244912"/>
    </source>
</evidence>
<dbReference type="InterPro" id="IPR001173">
    <property type="entry name" value="Glyco_trans_2-like"/>
</dbReference>
<dbReference type="PANTHER" id="PTHR48090">
    <property type="entry name" value="UNDECAPRENYL-PHOSPHATE 4-DEOXY-4-FORMAMIDO-L-ARABINOSE TRANSFERASE-RELATED"/>
    <property type="match status" value="1"/>
</dbReference>
<dbReference type="Proteomes" id="UP000244912">
    <property type="component" value="Unassembled WGS sequence"/>
</dbReference>
<dbReference type="EC" id="2.4.1.54" evidence="4"/>
<keyword evidence="2" id="KW-1133">Transmembrane helix</keyword>
<dbReference type="CDD" id="cd04179">
    <property type="entry name" value="DPM_DPG-synthase_like"/>
    <property type="match status" value="1"/>
</dbReference>
<evidence type="ECO:0000256" key="2">
    <source>
        <dbReference type="SAM" id="Phobius"/>
    </source>
</evidence>
<accession>A0A2R8BZC0</accession>
<dbReference type="EMBL" id="ONZF01000009">
    <property type="protein sequence ID" value="SPJ25515.1"/>
    <property type="molecule type" value="Genomic_DNA"/>
</dbReference>
<keyword evidence="2" id="KW-0472">Membrane</keyword>
<feature type="domain" description="Glycosyltransferase 2-like" evidence="3">
    <location>
        <begin position="24"/>
        <end position="184"/>
    </location>
</feature>
<feature type="region of interest" description="Disordered" evidence="1">
    <location>
        <begin position="332"/>
        <end position="351"/>
    </location>
</feature>
<sequence>MSYAFRTPGPRSPANSPPLKLIVQVPCYNEAATLPDVLADIPREIAGIARVEIQVIDDGSSDATAEVARHAGVEHVLRQKTNKGLAASFQAGIDNALAQGADIIVNTDGDNQYSGSSIPDLVRPILEGRADIVLGDRRPGQNRAFSPTKRLLQRLGSRVVRQLAGIEVPDAVTGFRAYSRDAAMCINVMTRFSYTIETLIHAGQRGLTVVSVPVRTNAATRPSRLFRSIRQFAACQGVTMMRSCVMYRPLQTFMSLGLLMSVIGALPILRFLYFYATGAGDGHVQSLVLGGVLLLAGYLTIVIAFLSDTIATNRRLTEEALLQLRRIGADRPSAAPLGPHTPPSSFEIAAE</sequence>
<dbReference type="InterPro" id="IPR029044">
    <property type="entry name" value="Nucleotide-diphossugar_trans"/>
</dbReference>
<keyword evidence="2" id="KW-0812">Transmembrane</keyword>
<dbReference type="SUPFAM" id="SSF53448">
    <property type="entry name" value="Nucleotide-diphospho-sugar transferases"/>
    <property type="match status" value="1"/>
</dbReference>
<evidence type="ECO:0000256" key="1">
    <source>
        <dbReference type="SAM" id="MobiDB-lite"/>
    </source>
</evidence>
<keyword evidence="4" id="KW-0328">Glycosyltransferase</keyword>
<dbReference type="Gene3D" id="3.90.550.10">
    <property type="entry name" value="Spore Coat Polysaccharide Biosynthesis Protein SpsA, Chain A"/>
    <property type="match status" value="1"/>
</dbReference>
<keyword evidence="4" id="KW-0808">Transferase</keyword>
<evidence type="ECO:0000259" key="3">
    <source>
        <dbReference type="Pfam" id="PF00535"/>
    </source>
</evidence>
<evidence type="ECO:0000313" key="4">
    <source>
        <dbReference type="EMBL" id="SPJ25515.1"/>
    </source>
</evidence>
<reference evidence="4 5" key="1">
    <citation type="submission" date="2018-03" db="EMBL/GenBank/DDBJ databases">
        <authorList>
            <person name="Keele B.F."/>
        </authorList>
    </citation>
    <scope>NUCLEOTIDE SEQUENCE [LARGE SCALE GENOMIC DNA]</scope>
    <source>
        <strain evidence="4 5">CECT 8504</strain>
    </source>
</reference>
<proteinExistence type="predicted"/>
<dbReference type="InterPro" id="IPR050256">
    <property type="entry name" value="Glycosyltransferase_2"/>
</dbReference>
<name>A0A2R8BZC0_9RHOB</name>
<gene>
    <name evidence="4" type="ORF">PAA8504_03366</name>
</gene>
<dbReference type="PANTHER" id="PTHR48090:SF7">
    <property type="entry name" value="RFBJ PROTEIN"/>
    <property type="match status" value="1"/>
</dbReference>
<feature type="transmembrane region" description="Helical" evidence="2">
    <location>
        <begin position="250"/>
        <end position="275"/>
    </location>
</feature>
<dbReference type="GO" id="GO:0047267">
    <property type="term" value="F:undecaprenyl-phosphate mannosyltransferase activity"/>
    <property type="evidence" value="ECO:0007669"/>
    <property type="project" value="UniProtKB-EC"/>
</dbReference>
<dbReference type="AlphaFoldDB" id="A0A2R8BZC0"/>